<dbReference type="AlphaFoldDB" id="A0A2M4D2E9"/>
<dbReference type="EMBL" id="GGFL01007539">
    <property type="protein sequence ID" value="MBW71717.1"/>
    <property type="molecule type" value="Transcribed_RNA"/>
</dbReference>
<keyword evidence="1" id="KW-0472">Membrane</keyword>
<keyword evidence="1" id="KW-0812">Transmembrane</keyword>
<feature type="signal peptide" evidence="2">
    <location>
        <begin position="1"/>
        <end position="22"/>
    </location>
</feature>
<evidence type="ECO:0000256" key="1">
    <source>
        <dbReference type="SAM" id="Phobius"/>
    </source>
</evidence>
<feature type="transmembrane region" description="Helical" evidence="1">
    <location>
        <begin position="58"/>
        <end position="85"/>
    </location>
</feature>
<proteinExistence type="predicted"/>
<evidence type="ECO:0008006" key="4">
    <source>
        <dbReference type="Google" id="ProtNLM"/>
    </source>
</evidence>
<sequence length="88" mass="9845">MFMKNIHLSLILLLCSLPLARSVVSSITNRIQGSLSVHALLHSRVQSTSHLSSISFNFVYFFSQCSRVLCLTFPVLSLMFSIFLAPLL</sequence>
<feature type="chain" id="PRO_5014954228" description="Secreted protein" evidence="2">
    <location>
        <begin position="23"/>
        <end position="88"/>
    </location>
</feature>
<accession>A0A2M4D2E9</accession>
<keyword evidence="1" id="KW-1133">Transmembrane helix</keyword>
<evidence type="ECO:0000256" key="2">
    <source>
        <dbReference type="SAM" id="SignalP"/>
    </source>
</evidence>
<organism evidence="3">
    <name type="scientific">Anopheles darlingi</name>
    <name type="common">Mosquito</name>
    <dbReference type="NCBI Taxonomy" id="43151"/>
    <lineage>
        <taxon>Eukaryota</taxon>
        <taxon>Metazoa</taxon>
        <taxon>Ecdysozoa</taxon>
        <taxon>Arthropoda</taxon>
        <taxon>Hexapoda</taxon>
        <taxon>Insecta</taxon>
        <taxon>Pterygota</taxon>
        <taxon>Neoptera</taxon>
        <taxon>Endopterygota</taxon>
        <taxon>Diptera</taxon>
        <taxon>Nematocera</taxon>
        <taxon>Culicoidea</taxon>
        <taxon>Culicidae</taxon>
        <taxon>Anophelinae</taxon>
        <taxon>Anopheles</taxon>
    </lineage>
</organism>
<evidence type="ECO:0000313" key="3">
    <source>
        <dbReference type="EMBL" id="MBW71717.1"/>
    </source>
</evidence>
<name>A0A2M4D2E9_ANODA</name>
<reference evidence="3" key="1">
    <citation type="submission" date="2018-01" db="EMBL/GenBank/DDBJ databases">
        <title>An insight into the sialome of Amazonian anophelines.</title>
        <authorList>
            <person name="Ribeiro J.M."/>
            <person name="Scarpassa V."/>
            <person name="Calvo E."/>
        </authorList>
    </citation>
    <scope>NUCLEOTIDE SEQUENCE</scope>
</reference>
<keyword evidence="2" id="KW-0732">Signal</keyword>
<protein>
    <recommendedName>
        <fullName evidence="4">Secreted protein</fullName>
    </recommendedName>
</protein>